<keyword evidence="3" id="KW-0418">Kinase</keyword>
<dbReference type="InterPro" id="IPR000719">
    <property type="entry name" value="Prot_kinase_dom"/>
</dbReference>
<keyword evidence="2" id="KW-0547">Nucleotide-binding</keyword>
<keyword evidence="1" id="KW-0808">Transferase</keyword>
<dbReference type="EMBL" id="RWJN01000279">
    <property type="protein sequence ID" value="TCD63728.1"/>
    <property type="molecule type" value="Genomic_DNA"/>
</dbReference>
<comment type="caution">
    <text evidence="7">The sequence shown here is derived from an EMBL/GenBank/DDBJ whole genome shotgun (WGS) entry which is preliminary data.</text>
</comment>
<evidence type="ECO:0000259" key="6">
    <source>
        <dbReference type="PROSITE" id="PS50011"/>
    </source>
</evidence>
<dbReference type="SUPFAM" id="SSF56112">
    <property type="entry name" value="Protein kinase-like (PK-like)"/>
    <property type="match status" value="2"/>
</dbReference>
<feature type="compositionally biased region" description="Basic and acidic residues" evidence="5">
    <location>
        <begin position="439"/>
        <end position="474"/>
    </location>
</feature>
<dbReference type="InterPro" id="IPR011009">
    <property type="entry name" value="Kinase-like_dom_sf"/>
</dbReference>
<dbReference type="GO" id="GO:0005524">
    <property type="term" value="F:ATP binding"/>
    <property type="evidence" value="ECO:0007669"/>
    <property type="project" value="UniProtKB-KW"/>
</dbReference>
<dbReference type="GO" id="GO:0004674">
    <property type="term" value="F:protein serine/threonine kinase activity"/>
    <property type="evidence" value="ECO:0007669"/>
    <property type="project" value="TreeGrafter"/>
</dbReference>
<feature type="region of interest" description="Disordered" evidence="5">
    <location>
        <begin position="203"/>
        <end position="223"/>
    </location>
</feature>
<evidence type="ECO:0000313" key="7">
    <source>
        <dbReference type="EMBL" id="TCD63728.1"/>
    </source>
</evidence>
<evidence type="ECO:0000256" key="4">
    <source>
        <dbReference type="ARBA" id="ARBA00022840"/>
    </source>
</evidence>
<evidence type="ECO:0000256" key="3">
    <source>
        <dbReference type="ARBA" id="ARBA00022777"/>
    </source>
</evidence>
<dbReference type="Gene3D" id="1.10.510.10">
    <property type="entry name" value="Transferase(Phosphotransferase) domain 1"/>
    <property type="match status" value="2"/>
</dbReference>
<dbReference type="PANTHER" id="PTHR44329">
    <property type="entry name" value="SERINE/THREONINE-PROTEIN KINASE TNNI3K-RELATED"/>
    <property type="match status" value="1"/>
</dbReference>
<name>A0A4R0RIW3_9APHY</name>
<keyword evidence="4" id="KW-0067">ATP-binding</keyword>
<evidence type="ECO:0000256" key="2">
    <source>
        <dbReference type="ARBA" id="ARBA00022741"/>
    </source>
</evidence>
<feature type="compositionally biased region" description="Basic and acidic residues" evidence="5">
    <location>
        <begin position="210"/>
        <end position="221"/>
    </location>
</feature>
<proteinExistence type="predicted"/>
<evidence type="ECO:0000313" key="8">
    <source>
        <dbReference type="Proteomes" id="UP000292702"/>
    </source>
</evidence>
<dbReference type="InterPro" id="IPR051681">
    <property type="entry name" value="Ser/Thr_Kinases-Pseudokinases"/>
</dbReference>
<dbReference type="Pfam" id="PF07714">
    <property type="entry name" value="PK_Tyr_Ser-Thr"/>
    <property type="match status" value="2"/>
</dbReference>
<feature type="compositionally biased region" description="Basic and acidic residues" evidence="5">
    <location>
        <begin position="385"/>
        <end position="426"/>
    </location>
</feature>
<feature type="domain" description="Protein kinase" evidence="6">
    <location>
        <begin position="552"/>
        <end position="823"/>
    </location>
</feature>
<feature type="compositionally biased region" description="Basic and acidic residues" evidence="5">
    <location>
        <begin position="55"/>
        <end position="71"/>
    </location>
</feature>
<dbReference type="PROSITE" id="PS50011">
    <property type="entry name" value="PROTEIN_KINASE_DOM"/>
    <property type="match status" value="2"/>
</dbReference>
<dbReference type="InterPro" id="IPR001245">
    <property type="entry name" value="Ser-Thr/Tyr_kinase_cat_dom"/>
</dbReference>
<dbReference type="AlphaFoldDB" id="A0A4R0RIW3"/>
<feature type="region of interest" description="Disordered" evidence="5">
    <location>
        <begin position="370"/>
        <end position="501"/>
    </location>
</feature>
<feature type="region of interest" description="Disordered" evidence="5">
    <location>
        <begin position="55"/>
        <end position="123"/>
    </location>
</feature>
<dbReference type="OrthoDB" id="1668230at2759"/>
<protein>
    <recommendedName>
        <fullName evidence="6">Protein kinase domain-containing protein</fullName>
    </recommendedName>
</protein>
<accession>A0A4R0RIW3</accession>
<feature type="domain" description="Protein kinase" evidence="6">
    <location>
        <begin position="813"/>
        <end position="1126"/>
    </location>
</feature>
<dbReference type="PANTHER" id="PTHR44329:SF288">
    <property type="entry name" value="MITOGEN-ACTIVATED PROTEIN KINASE KINASE KINASE 20"/>
    <property type="match status" value="1"/>
</dbReference>
<keyword evidence="8" id="KW-1185">Reference proteome</keyword>
<evidence type="ECO:0000256" key="1">
    <source>
        <dbReference type="ARBA" id="ARBA00022679"/>
    </source>
</evidence>
<feature type="compositionally biased region" description="Basic and acidic residues" evidence="5">
    <location>
        <begin position="106"/>
        <end position="123"/>
    </location>
</feature>
<organism evidence="7 8">
    <name type="scientific">Steccherinum ochraceum</name>
    <dbReference type="NCBI Taxonomy" id="92696"/>
    <lineage>
        <taxon>Eukaryota</taxon>
        <taxon>Fungi</taxon>
        <taxon>Dikarya</taxon>
        <taxon>Basidiomycota</taxon>
        <taxon>Agaricomycotina</taxon>
        <taxon>Agaricomycetes</taxon>
        <taxon>Polyporales</taxon>
        <taxon>Steccherinaceae</taxon>
        <taxon>Steccherinum</taxon>
    </lineage>
</organism>
<feature type="compositionally biased region" description="Basic and acidic residues" evidence="5">
    <location>
        <begin position="81"/>
        <end position="98"/>
    </location>
</feature>
<gene>
    <name evidence="7" type="ORF">EIP91_005013</name>
</gene>
<evidence type="ECO:0000256" key="5">
    <source>
        <dbReference type="SAM" id="MobiDB-lite"/>
    </source>
</evidence>
<dbReference type="Proteomes" id="UP000292702">
    <property type="component" value="Unassembled WGS sequence"/>
</dbReference>
<reference evidence="7 8" key="1">
    <citation type="submission" date="2018-11" db="EMBL/GenBank/DDBJ databases">
        <title>Genome assembly of Steccherinum ochraceum LE-BIN_3174, the white-rot fungus of the Steccherinaceae family (The Residual Polyporoid clade, Polyporales, Basidiomycota).</title>
        <authorList>
            <person name="Fedorova T.V."/>
            <person name="Glazunova O.A."/>
            <person name="Landesman E.O."/>
            <person name="Moiseenko K.V."/>
            <person name="Psurtseva N.V."/>
            <person name="Savinova O.S."/>
            <person name="Shakhova N.V."/>
            <person name="Tyazhelova T.V."/>
            <person name="Vasina D.V."/>
        </authorList>
    </citation>
    <scope>NUCLEOTIDE SEQUENCE [LARGE SCALE GENOMIC DNA]</scope>
    <source>
        <strain evidence="7 8">LE-BIN_3174</strain>
    </source>
</reference>
<sequence>MNEQVHLLPLGCAEGWFRRRGKSDDLSDLEDNWAALRQRITTWLERSRNVARAIYDRTQPRAGTTDDRASTEDLDPTNEDECTRPKELDLTLRARPDEPDSAPEDAWARTEEPDPAQQDDRVRTKELDSVREDLSETLHQQAESRIALAGELKQLITELTVLDATIEERFGFETPELISRSIVAQLEQLLCFWDLAPQSVDSAISGGPSSKDELSRSHDDGSGSPAKVFLTYELKLRAALDAEQEIREALEKFLPDESLHSLVRDAYALLPFHLGLRNLIQKYVSQGSQSPKETSYEEEIVLPAIKHDSVEDDDPPREETPSEEPAVSKAKASLKEQALEEEASVQEHAASPEEVAVVGKQIGKALEDVKSVKGEEDAEDAADVEDVRVEQVGDVKNTEAVRVEEDGEDRAGKKGEETTSSREIFERGPPAGEAVEEESTGKDHAAGVEREMMLTIDLKKRTNDSEDGDSKPWGEETSSPTKETVDEEATSFSAPPDGDPVSSILEILQQVTTKTCSSRYSFHFNASRRLLIRAAGQTRSLPASYWLSDVLWDLEHSPADGSFSQIFRGRWNSTAVAIKVFDREVYTRRPKGYASLLQEIVLWHQFKHPFIHSLLGVTIHDATKQIAAVSSWASHGNLAIALMTFDRKLLEVLRPRWVVETAKGLKYMHQEHHVVHGDLHGENILIDDQLHARLADFGLAVVMGAKFSIPRMGFIAHQWAAPELVVPDVPDLPTLASDVYSFASTCVEMYLGRKPSERNLSQLMHHFGKKDDRPTYPPRPLTDSTNSYEMPEPLYELLVPCWAIEPHGRPCISTVVEGIEGLVVGNVLSTPDLDELGTDLMLRTASIPRQKRSLEHILFAAYVLCIWKGKSVEIRTLKPMSFTPSYCFALAELVLWRHLVHPNLQIMHGVSEEVFSPNLCAVAQWGLYRTIPEAIDALDLNTVNRYRLSWLLGISQGLEYLHAHGIVHASVRPENVLVDESFGARLTNFGLHHMSDSHPLRDECDEHAEFSWYADDMPFRAYEYTAPERWTARKGSVFDPRCDTYSFSITSVEIFAARYAYPDKSMQDVIEGSIAGERPTAPNDSDETKSRHMYPWLWELTQECWSADPGLRPAMQTVRARIQSGLADTLSKDLP</sequence>
<dbReference type="STRING" id="92696.A0A4R0RIW3"/>
<feature type="region of interest" description="Disordered" evidence="5">
    <location>
        <begin position="303"/>
        <end position="354"/>
    </location>
</feature>